<comment type="caution">
    <text evidence="2">The sequence shown here is derived from an EMBL/GenBank/DDBJ whole genome shotgun (WGS) entry which is preliminary data.</text>
</comment>
<dbReference type="Proteomes" id="UP000075636">
    <property type="component" value="Unassembled WGS sequence"/>
</dbReference>
<dbReference type="InterPro" id="IPR003768">
    <property type="entry name" value="ScpA"/>
</dbReference>
<dbReference type="OrthoDB" id="9793741at2"/>
<protein>
    <recommendedName>
        <fullName evidence="1">Segregation and condensation protein A</fullName>
    </recommendedName>
</protein>
<dbReference type="RefSeq" id="WP_062105721.1">
    <property type="nucleotide sequence ID" value="NZ_LHZR01000059.1"/>
</dbReference>
<evidence type="ECO:0000313" key="3">
    <source>
        <dbReference type="Proteomes" id="UP000075636"/>
    </source>
</evidence>
<evidence type="ECO:0000256" key="1">
    <source>
        <dbReference type="ARBA" id="ARBA00044777"/>
    </source>
</evidence>
<accession>A0A149TNB4</accession>
<proteinExistence type="predicted"/>
<dbReference type="Pfam" id="PF02616">
    <property type="entry name" value="SMC_ScpA"/>
    <property type="match status" value="1"/>
</dbReference>
<dbReference type="PANTHER" id="PTHR33969:SF2">
    <property type="entry name" value="SEGREGATION AND CONDENSATION PROTEIN A"/>
    <property type="match status" value="1"/>
</dbReference>
<dbReference type="PANTHER" id="PTHR33969">
    <property type="entry name" value="SEGREGATION AND CONDENSATION PROTEIN A"/>
    <property type="match status" value="1"/>
</dbReference>
<name>A0A149TNB4_9PROT</name>
<evidence type="ECO:0000313" key="2">
    <source>
        <dbReference type="EMBL" id="KXV51031.1"/>
    </source>
</evidence>
<dbReference type="EMBL" id="LHZR01000059">
    <property type="protein sequence ID" value="KXV51031.1"/>
    <property type="molecule type" value="Genomic_DNA"/>
</dbReference>
<dbReference type="PATRIC" id="fig|318683.6.peg.3372"/>
<sequence length="259" mass="28607">MSEKPFLEGGAWEGSLDALLQAVRRHAVNLRTLPLTALIDRFLACVEDGLRDRPLEETADELVLAATLVQMRSALLLRSDTADHNAALSAAEQIQQVLLRKDTLQRTVEVFERRPVLGDDVFGRGSVVPSPSVAETASFTLTRDLLDALLAVSRRRARLVPAGSFFPLPSVPRLSVQDAVAWWQEKLREHPESVWDLIEGVMSLFPTEGLQSLTQRKAAWAVQLSAVLELARNGELLLQQLTCGEQLKVVNAKPSTNRC</sequence>
<dbReference type="AlphaFoldDB" id="A0A149TNB4"/>
<organism evidence="2 3">
    <name type="scientific">Gluconobacter albidus</name>
    <dbReference type="NCBI Taxonomy" id="318683"/>
    <lineage>
        <taxon>Bacteria</taxon>
        <taxon>Pseudomonadati</taxon>
        <taxon>Pseudomonadota</taxon>
        <taxon>Alphaproteobacteria</taxon>
        <taxon>Acetobacterales</taxon>
        <taxon>Acetobacteraceae</taxon>
        <taxon>Gluconobacter</taxon>
    </lineage>
</organism>
<gene>
    <name evidence="2" type="ORF">AD945_00815</name>
</gene>
<reference evidence="2 3" key="1">
    <citation type="submission" date="2015-06" db="EMBL/GenBank/DDBJ databases">
        <title>Improved classification and identification of acetic acid bacteria using matrix-assisted laser desorption/ionization time-of-flight mass spectrometry; Gluconobacter nephelii and Gluconobacter uchimurae are later heterotypic synonyms of Gluconobacter japonicus and Gluconobacter oxydans, respectively.</title>
        <authorList>
            <person name="Li L."/>
            <person name="Cleenwerck I."/>
            <person name="De Vuyst L."/>
            <person name="Vandamme P."/>
        </authorList>
    </citation>
    <scope>NUCLEOTIDE SEQUENCE [LARGE SCALE GENOMIC DNA]</scope>
    <source>
        <strain evidence="2 3">LMG 1768</strain>
    </source>
</reference>
<dbReference type="Gene3D" id="6.10.250.2410">
    <property type="match status" value="1"/>
</dbReference>